<dbReference type="PANTHER" id="PTHR36832">
    <property type="entry name" value="SLR1174 PROTEIN-RELATED"/>
    <property type="match status" value="1"/>
</dbReference>
<comment type="caution">
    <text evidence="2">The sequence shown here is derived from an EMBL/GenBank/DDBJ whole genome shotgun (WGS) entry which is preliminary data.</text>
</comment>
<keyword evidence="1" id="KW-1133">Transmembrane helix</keyword>
<dbReference type="InterPro" id="IPR010390">
    <property type="entry name" value="ABC-2_transporter-like"/>
</dbReference>
<gene>
    <name evidence="2" type="ORF">A3D03_05075</name>
</gene>
<dbReference type="PANTHER" id="PTHR36832:SF1">
    <property type="entry name" value="SLR1174 PROTEIN"/>
    <property type="match status" value="1"/>
</dbReference>
<dbReference type="Pfam" id="PF06182">
    <property type="entry name" value="ABC2_membrane_6"/>
    <property type="match status" value="1"/>
</dbReference>
<organism evidence="2 3">
    <name type="scientific">Candidatus Gottesmanbacteria bacterium RIFCSPHIGHO2_02_FULL_40_13</name>
    <dbReference type="NCBI Taxonomy" id="1798384"/>
    <lineage>
        <taxon>Bacteria</taxon>
        <taxon>Candidatus Gottesmaniibacteriota</taxon>
    </lineage>
</organism>
<protein>
    <recommendedName>
        <fullName evidence="4">ABC-2 type transporter domain-containing protein</fullName>
    </recommendedName>
</protein>
<proteinExistence type="predicted"/>
<dbReference type="EMBL" id="MFJN01000003">
    <property type="protein sequence ID" value="OGG22400.1"/>
    <property type="molecule type" value="Genomic_DNA"/>
</dbReference>
<sequence>MKKYLCVLKNTILEFLAYRLNFLMWRVRAIVSILITYFLWKSVFMTSGTVLGYSENRMLTYIIVMITLSSIIFSTQTQRVASEINQGNLSNFLIRPINFFKFNFAREAADKIVNCFFSLVETFLLVLILKPSIIIQTDVNYLLLFLTAVILSSILYFEISMILSFIGFWSHEIWAPRFLFFILVSFLSGTYFPLDIFPGIIYNFLKLLPFTYLIFFPLKIYLGEVNFWQLWYGFFTTMFWIIYLLIFMVFLWKKGLKAYTSEGR</sequence>
<evidence type="ECO:0000256" key="1">
    <source>
        <dbReference type="SAM" id="Phobius"/>
    </source>
</evidence>
<dbReference type="Proteomes" id="UP000177092">
    <property type="component" value="Unassembled WGS sequence"/>
</dbReference>
<reference evidence="2 3" key="1">
    <citation type="journal article" date="2016" name="Nat. Commun.">
        <title>Thousands of microbial genomes shed light on interconnected biogeochemical processes in an aquifer system.</title>
        <authorList>
            <person name="Anantharaman K."/>
            <person name="Brown C.T."/>
            <person name="Hug L.A."/>
            <person name="Sharon I."/>
            <person name="Castelle C.J."/>
            <person name="Probst A.J."/>
            <person name="Thomas B.C."/>
            <person name="Singh A."/>
            <person name="Wilkins M.J."/>
            <person name="Karaoz U."/>
            <person name="Brodie E.L."/>
            <person name="Williams K.H."/>
            <person name="Hubbard S.S."/>
            <person name="Banfield J.F."/>
        </authorList>
    </citation>
    <scope>NUCLEOTIDE SEQUENCE [LARGE SCALE GENOMIC DNA]</scope>
</reference>
<feature type="transmembrane region" description="Helical" evidence="1">
    <location>
        <begin position="200"/>
        <end position="218"/>
    </location>
</feature>
<dbReference type="STRING" id="1798384.A3D03_05075"/>
<feature type="transmembrane region" description="Helical" evidence="1">
    <location>
        <begin position="141"/>
        <end position="166"/>
    </location>
</feature>
<keyword evidence="1" id="KW-0472">Membrane</keyword>
<dbReference type="AlphaFoldDB" id="A0A1F6AC96"/>
<evidence type="ECO:0000313" key="2">
    <source>
        <dbReference type="EMBL" id="OGG22400.1"/>
    </source>
</evidence>
<evidence type="ECO:0000313" key="3">
    <source>
        <dbReference type="Proteomes" id="UP000177092"/>
    </source>
</evidence>
<keyword evidence="1" id="KW-0812">Transmembrane</keyword>
<feature type="transmembrane region" description="Helical" evidence="1">
    <location>
        <begin position="58"/>
        <end position="75"/>
    </location>
</feature>
<feature type="transmembrane region" description="Helical" evidence="1">
    <location>
        <begin position="112"/>
        <end position="135"/>
    </location>
</feature>
<feature type="transmembrane region" description="Helical" evidence="1">
    <location>
        <begin position="230"/>
        <end position="252"/>
    </location>
</feature>
<name>A0A1F6AC96_9BACT</name>
<feature type="transmembrane region" description="Helical" evidence="1">
    <location>
        <begin position="178"/>
        <end position="194"/>
    </location>
</feature>
<evidence type="ECO:0008006" key="4">
    <source>
        <dbReference type="Google" id="ProtNLM"/>
    </source>
</evidence>
<accession>A0A1F6AC96</accession>